<sequence>MGFGKLNNRARNEFGRGGRGKWTRHVLDRVHNEARYLYDEVDRDVRWEWSQGGLAVSDAELYQLGLLYEQEEVETVEEVEIASSVKQGFGVESEVGDDWSVLDNGESVAGDWDLISELG</sequence>
<evidence type="ECO:0000313" key="1">
    <source>
        <dbReference type="EMBL" id="RPB06156.1"/>
    </source>
</evidence>
<name>A0A3N4K6I3_9PEZI</name>
<protein>
    <submittedName>
        <fullName evidence="1">Uncharacterized protein</fullName>
    </submittedName>
</protein>
<dbReference type="AlphaFoldDB" id="A0A3N4K6I3"/>
<accession>A0A3N4K6I3</accession>
<organism evidence="1 2">
    <name type="scientific">Choiromyces venosus 120613-1</name>
    <dbReference type="NCBI Taxonomy" id="1336337"/>
    <lineage>
        <taxon>Eukaryota</taxon>
        <taxon>Fungi</taxon>
        <taxon>Dikarya</taxon>
        <taxon>Ascomycota</taxon>
        <taxon>Pezizomycotina</taxon>
        <taxon>Pezizomycetes</taxon>
        <taxon>Pezizales</taxon>
        <taxon>Tuberaceae</taxon>
        <taxon>Choiromyces</taxon>
    </lineage>
</organism>
<proteinExistence type="predicted"/>
<evidence type="ECO:0000313" key="2">
    <source>
        <dbReference type="Proteomes" id="UP000276215"/>
    </source>
</evidence>
<gene>
    <name evidence="1" type="ORF">L873DRAFT_1797085</name>
</gene>
<dbReference type="Proteomes" id="UP000276215">
    <property type="component" value="Unassembled WGS sequence"/>
</dbReference>
<keyword evidence="2" id="KW-1185">Reference proteome</keyword>
<dbReference type="OrthoDB" id="5276481at2759"/>
<reference evidence="1 2" key="1">
    <citation type="journal article" date="2018" name="Nat. Ecol. Evol.">
        <title>Pezizomycetes genomes reveal the molecular basis of ectomycorrhizal truffle lifestyle.</title>
        <authorList>
            <person name="Murat C."/>
            <person name="Payen T."/>
            <person name="Noel B."/>
            <person name="Kuo A."/>
            <person name="Morin E."/>
            <person name="Chen J."/>
            <person name="Kohler A."/>
            <person name="Krizsan K."/>
            <person name="Balestrini R."/>
            <person name="Da Silva C."/>
            <person name="Montanini B."/>
            <person name="Hainaut M."/>
            <person name="Levati E."/>
            <person name="Barry K.W."/>
            <person name="Belfiori B."/>
            <person name="Cichocki N."/>
            <person name="Clum A."/>
            <person name="Dockter R.B."/>
            <person name="Fauchery L."/>
            <person name="Guy J."/>
            <person name="Iotti M."/>
            <person name="Le Tacon F."/>
            <person name="Lindquist E.A."/>
            <person name="Lipzen A."/>
            <person name="Malagnac F."/>
            <person name="Mello A."/>
            <person name="Molinier V."/>
            <person name="Miyauchi S."/>
            <person name="Poulain J."/>
            <person name="Riccioni C."/>
            <person name="Rubini A."/>
            <person name="Sitrit Y."/>
            <person name="Splivallo R."/>
            <person name="Traeger S."/>
            <person name="Wang M."/>
            <person name="Zifcakova L."/>
            <person name="Wipf D."/>
            <person name="Zambonelli A."/>
            <person name="Paolocci F."/>
            <person name="Nowrousian M."/>
            <person name="Ottonello S."/>
            <person name="Baldrian P."/>
            <person name="Spatafora J.W."/>
            <person name="Henrissat B."/>
            <person name="Nagy L.G."/>
            <person name="Aury J.M."/>
            <person name="Wincker P."/>
            <person name="Grigoriev I.V."/>
            <person name="Bonfante P."/>
            <person name="Martin F.M."/>
        </authorList>
    </citation>
    <scope>NUCLEOTIDE SEQUENCE [LARGE SCALE GENOMIC DNA]</scope>
    <source>
        <strain evidence="1 2">120613-1</strain>
    </source>
</reference>
<dbReference type="EMBL" id="ML120351">
    <property type="protein sequence ID" value="RPB06156.1"/>
    <property type="molecule type" value="Genomic_DNA"/>
</dbReference>